<organism evidence="7">
    <name type="scientific">Rhodosorus marinus</name>
    <dbReference type="NCBI Taxonomy" id="101924"/>
    <lineage>
        <taxon>Eukaryota</taxon>
        <taxon>Rhodophyta</taxon>
        <taxon>Stylonematophyceae</taxon>
        <taxon>Stylonematales</taxon>
        <taxon>Stylonemataceae</taxon>
        <taxon>Rhodosorus</taxon>
    </lineage>
</organism>
<reference evidence="7" key="1">
    <citation type="submission" date="2021-01" db="EMBL/GenBank/DDBJ databases">
        <authorList>
            <person name="Corre E."/>
            <person name="Pelletier E."/>
            <person name="Niang G."/>
            <person name="Scheremetjew M."/>
            <person name="Finn R."/>
            <person name="Kale V."/>
            <person name="Holt S."/>
            <person name="Cochrane G."/>
            <person name="Meng A."/>
            <person name="Brown T."/>
            <person name="Cohen L."/>
        </authorList>
    </citation>
    <scope>NUCLEOTIDE SEQUENCE</scope>
    <source>
        <strain evidence="7">UTEX LB 2760</strain>
    </source>
</reference>
<dbReference type="PANTHER" id="PTHR45798">
    <property type="entry name" value="RING-H2 FINGER PROTEIN ATL61-RELATED-RELATED"/>
    <property type="match status" value="1"/>
</dbReference>
<evidence type="ECO:0000256" key="1">
    <source>
        <dbReference type="ARBA" id="ARBA00022723"/>
    </source>
</evidence>
<evidence type="ECO:0000256" key="5">
    <source>
        <dbReference type="SAM" id="Phobius"/>
    </source>
</evidence>
<feature type="domain" description="RING-type" evidence="6">
    <location>
        <begin position="107"/>
        <end position="152"/>
    </location>
</feature>
<dbReference type="GO" id="GO:0008270">
    <property type="term" value="F:zinc ion binding"/>
    <property type="evidence" value="ECO:0007669"/>
    <property type="project" value="UniProtKB-KW"/>
</dbReference>
<evidence type="ECO:0000256" key="4">
    <source>
        <dbReference type="PROSITE-ProRule" id="PRU00175"/>
    </source>
</evidence>
<keyword evidence="2 4" id="KW-0863">Zinc-finger</keyword>
<gene>
    <name evidence="7" type="ORF">RMAR0315_LOCUS200</name>
</gene>
<dbReference type="Gene3D" id="3.30.40.10">
    <property type="entry name" value="Zinc/RING finger domain, C3HC4 (zinc finger)"/>
    <property type="match status" value="1"/>
</dbReference>
<keyword evidence="5" id="KW-0812">Transmembrane</keyword>
<keyword evidence="5" id="KW-1133">Transmembrane helix</keyword>
<proteinExistence type="predicted"/>
<dbReference type="InterPro" id="IPR001841">
    <property type="entry name" value="Znf_RING"/>
</dbReference>
<dbReference type="InterPro" id="IPR013083">
    <property type="entry name" value="Znf_RING/FYVE/PHD"/>
</dbReference>
<evidence type="ECO:0000259" key="6">
    <source>
        <dbReference type="PROSITE" id="PS50089"/>
    </source>
</evidence>
<dbReference type="PANTHER" id="PTHR45798:SF97">
    <property type="entry name" value="ALCOHOL-SENSITIVE RING FINGER PROTEIN 1"/>
    <property type="match status" value="1"/>
</dbReference>
<protein>
    <recommendedName>
        <fullName evidence="6">RING-type domain-containing protein</fullName>
    </recommendedName>
</protein>
<evidence type="ECO:0000256" key="3">
    <source>
        <dbReference type="ARBA" id="ARBA00022833"/>
    </source>
</evidence>
<dbReference type="AlphaFoldDB" id="A0A7S0BD51"/>
<dbReference type="EMBL" id="HBEK01000346">
    <property type="protein sequence ID" value="CAD8389622.1"/>
    <property type="molecule type" value="Transcribed_RNA"/>
</dbReference>
<evidence type="ECO:0000256" key="2">
    <source>
        <dbReference type="ARBA" id="ARBA00022771"/>
    </source>
</evidence>
<dbReference type="Pfam" id="PF13639">
    <property type="entry name" value="zf-RING_2"/>
    <property type="match status" value="1"/>
</dbReference>
<dbReference type="SUPFAM" id="SSF57850">
    <property type="entry name" value="RING/U-box"/>
    <property type="match status" value="1"/>
</dbReference>
<keyword evidence="1" id="KW-0479">Metal-binding</keyword>
<feature type="transmembrane region" description="Helical" evidence="5">
    <location>
        <begin position="6"/>
        <end position="30"/>
    </location>
</feature>
<name>A0A7S0BD51_9RHOD</name>
<keyword evidence="3" id="KW-0862">Zinc</keyword>
<dbReference type="UniPathway" id="UPA00143"/>
<dbReference type="InterPro" id="IPR052788">
    <property type="entry name" value="RING-type_E3_ligase_ATL"/>
</dbReference>
<accession>A0A7S0BD51</accession>
<dbReference type="PROSITE" id="PS50089">
    <property type="entry name" value="ZF_RING_2"/>
    <property type="match status" value="1"/>
</dbReference>
<dbReference type="GO" id="GO:0016567">
    <property type="term" value="P:protein ubiquitination"/>
    <property type="evidence" value="ECO:0007669"/>
    <property type="project" value="UniProtKB-UniPathway"/>
</dbReference>
<evidence type="ECO:0000313" key="7">
    <source>
        <dbReference type="EMBL" id="CAD8389622.1"/>
    </source>
</evidence>
<keyword evidence="5" id="KW-0472">Membrane</keyword>
<dbReference type="SMART" id="SM00184">
    <property type="entry name" value="RING"/>
    <property type="match status" value="1"/>
</dbReference>
<sequence>MALGSFGRWILLVSTCAGLWLVGIAGMKIYERKSRSRRQDAELDRPMDRSALTVSSGIEYERDLESGEAFIRTNGELIKFSQDGLNEYLSLSSAPFDVEKHDVSDVCTICLEEMSAKDGKCFISQNCVHAFHVGCVGRWLFTRGEVLCPICKVPMISDDNNENPLHWFSRRGSAVTS</sequence>